<feature type="transmembrane region" description="Helical" evidence="1">
    <location>
        <begin position="100"/>
        <end position="117"/>
    </location>
</feature>
<dbReference type="PANTHER" id="PTHR38446:SF1">
    <property type="entry name" value="BLL0914 PROTEIN"/>
    <property type="match status" value="1"/>
</dbReference>
<name>A0A1C3D0K7_9GAMM</name>
<evidence type="ECO:0000313" key="3">
    <source>
        <dbReference type="Proteomes" id="UP000186553"/>
    </source>
</evidence>
<reference evidence="2 3" key="1">
    <citation type="submission" date="2016-07" db="EMBL/GenBank/DDBJ databases">
        <title>Acinetobacter sp. ANC 4603.</title>
        <authorList>
            <person name="Radolfova-Krizova L."/>
            <person name="Nemec A."/>
        </authorList>
    </citation>
    <scope>NUCLEOTIDE SEQUENCE [LARGE SCALE GENOMIC DNA]</scope>
    <source>
        <strain evidence="2 3">ANC 4603</strain>
    </source>
</reference>
<keyword evidence="1" id="KW-0812">Transmembrane</keyword>
<protein>
    <recommendedName>
        <fullName evidence="4">Epimerase</fullName>
    </recommendedName>
</protein>
<keyword evidence="1" id="KW-1133">Transmembrane helix</keyword>
<feature type="transmembrane region" description="Helical" evidence="1">
    <location>
        <begin position="47"/>
        <end position="68"/>
    </location>
</feature>
<feature type="transmembrane region" description="Helical" evidence="1">
    <location>
        <begin position="6"/>
        <end position="26"/>
    </location>
</feature>
<dbReference type="OrthoDB" id="9803832at2"/>
<dbReference type="RefSeq" id="WP_068885703.1">
    <property type="nucleotide sequence ID" value="NZ_CBCRUU010000011.1"/>
</dbReference>
<dbReference type="Pfam" id="PF06993">
    <property type="entry name" value="DUF1304"/>
    <property type="match status" value="1"/>
</dbReference>
<keyword evidence="1" id="KW-0472">Membrane</keyword>
<dbReference type="EMBL" id="MBDL01000001">
    <property type="protein sequence ID" value="ODA14564.1"/>
    <property type="molecule type" value="Genomic_DNA"/>
</dbReference>
<evidence type="ECO:0000313" key="2">
    <source>
        <dbReference type="EMBL" id="ODA14564.1"/>
    </source>
</evidence>
<evidence type="ECO:0008006" key="4">
    <source>
        <dbReference type="Google" id="ProtNLM"/>
    </source>
</evidence>
<comment type="caution">
    <text evidence="2">The sequence shown here is derived from an EMBL/GenBank/DDBJ whole genome shotgun (WGS) entry which is preliminary data.</text>
</comment>
<gene>
    <name evidence="2" type="ORF">BBP83_01830</name>
</gene>
<accession>A0A1C3D0K7</accession>
<dbReference type="PANTHER" id="PTHR38446">
    <property type="entry name" value="BLL0914 PROTEIN"/>
    <property type="match status" value="1"/>
</dbReference>
<feature type="transmembrane region" description="Helical" evidence="1">
    <location>
        <begin position="74"/>
        <end position="93"/>
    </location>
</feature>
<keyword evidence="3" id="KW-1185">Reference proteome</keyword>
<sequence length="118" mass="12839">MLVAQVLIAIIAILHLYFLILEMFLWDKPLGMKAFGNTAEKAKLTKVLAQNQGLYNGFLATGLIWSLFASAPFAIQLANFFLGCVLVAGLYGAMTASKKILYIQAMPALIALIALNVF</sequence>
<dbReference type="AlphaFoldDB" id="A0A1C3D0K7"/>
<dbReference type="Proteomes" id="UP000186553">
    <property type="component" value="Unassembled WGS sequence"/>
</dbReference>
<organism evidence="2 3">
    <name type="scientific">Acinetobacter celticus</name>
    <dbReference type="NCBI Taxonomy" id="1891224"/>
    <lineage>
        <taxon>Bacteria</taxon>
        <taxon>Pseudomonadati</taxon>
        <taxon>Pseudomonadota</taxon>
        <taxon>Gammaproteobacteria</taxon>
        <taxon>Moraxellales</taxon>
        <taxon>Moraxellaceae</taxon>
        <taxon>Acinetobacter</taxon>
    </lineage>
</organism>
<evidence type="ECO:0000256" key="1">
    <source>
        <dbReference type="SAM" id="Phobius"/>
    </source>
</evidence>
<proteinExistence type="predicted"/>
<dbReference type="InterPro" id="IPR009732">
    <property type="entry name" value="DUF1304"/>
</dbReference>